<accession>A0A9P6QBH9</accession>
<dbReference type="GO" id="GO:0000938">
    <property type="term" value="C:GARP complex"/>
    <property type="evidence" value="ECO:0007669"/>
    <property type="project" value="TreeGrafter"/>
</dbReference>
<dbReference type="InterPro" id="IPR048319">
    <property type="entry name" value="Vps52_CC"/>
</dbReference>
<dbReference type="InterPro" id="IPR048361">
    <property type="entry name" value="Vps52_C"/>
</dbReference>
<dbReference type="GO" id="GO:0019905">
    <property type="term" value="F:syntaxin binding"/>
    <property type="evidence" value="ECO:0007669"/>
    <property type="project" value="TreeGrafter"/>
</dbReference>
<dbReference type="GO" id="GO:0015031">
    <property type="term" value="P:protein transport"/>
    <property type="evidence" value="ECO:0007669"/>
    <property type="project" value="UniProtKB-KW"/>
</dbReference>
<evidence type="ECO:0000313" key="10">
    <source>
        <dbReference type="Proteomes" id="UP000726737"/>
    </source>
</evidence>
<feature type="region of interest" description="Disordered" evidence="6">
    <location>
        <begin position="1"/>
        <end position="34"/>
    </location>
</feature>
<evidence type="ECO:0000256" key="6">
    <source>
        <dbReference type="SAM" id="MobiDB-lite"/>
    </source>
</evidence>
<dbReference type="GO" id="GO:0032456">
    <property type="term" value="P:endocytic recycling"/>
    <property type="evidence" value="ECO:0007669"/>
    <property type="project" value="TreeGrafter"/>
</dbReference>
<evidence type="ECO:0000256" key="4">
    <source>
        <dbReference type="ARBA" id="ARBA00022927"/>
    </source>
</evidence>
<proteinExistence type="inferred from homology"/>
<protein>
    <submittedName>
        <fullName evidence="9">Histone acetyltransferase kat2b</fullName>
    </submittedName>
</protein>
<feature type="domain" description="Vps52 C-terminal" evidence="8">
    <location>
        <begin position="346"/>
        <end position="656"/>
    </location>
</feature>
<keyword evidence="3" id="KW-0813">Transport</keyword>
<organism evidence="9 10">
    <name type="scientific">Mortierella polycephala</name>
    <dbReference type="NCBI Taxonomy" id="41804"/>
    <lineage>
        <taxon>Eukaryota</taxon>
        <taxon>Fungi</taxon>
        <taxon>Fungi incertae sedis</taxon>
        <taxon>Mucoromycota</taxon>
        <taxon>Mortierellomycotina</taxon>
        <taxon>Mortierellomycetes</taxon>
        <taxon>Mortierellales</taxon>
        <taxon>Mortierellaceae</taxon>
        <taxon>Mortierella</taxon>
    </lineage>
</organism>
<dbReference type="GO" id="GO:0006896">
    <property type="term" value="P:Golgi to vacuole transport"/>
    <property type="evidence" value="ECO:0007669"/>
    <property type="project" value="TreeGrafter"/>
</dbReference>
<evidence type="ECO:0000256" key="5">
    <source>
        <dbReference type="ARBA" id="ARBA00023034"/>
    </source>
</evidence>
<evidence type="ECO:0000313" key="9">
    <source>
        <dbReference type="EMBL" id="KAG0263625.1"/>
    </source>
</evidence>
<gene>
    <name evidence="9" type="primary">KAT2B</name>
    <name evidence="9" type="ORF">BG011_008475</name>
</gene>
<dbReference type="PANTHER" id="PTHR14190">
    <property type="entry name" value="SUPPRESSOR OF ACTIN MUTATIONS 2/VACUOLAR PROTEIN SORTING 52"/>
    <property type="match status" value="1"/>
</dbReference>
<dbReference type="EMBL" id="JAAAJA010000070">
    <property type="protein sequence ID" value="KAG0263625.1"/>
    <property type="molecule type" value="Genomic_DNA"/>
</dbReference>
<evidence type="ECO:0000256" key="3">
    <source>
        <dbReference type="ARBA" id="ARBA00022448"/>
    </source>
</evidence>
<comment type="subcellular location">
    <subcellularLocation>
        <location evidence="1">Golgi apparatus</location>
        <location evidence="1">trans-Golgi network</location>
    </subcellularLocation>
</comment>
<keyword evidence="10" id="KW-1185">Reference proteome</keyword>
<keyword evidence="5" id="KW-0333">Golgi apparatus</keyword>
<name>A0A9P6QBH9_9FUNG</name>
<evidence type="ECO:0000259" key="8">
    <source>
        <dbReference type="Pfam" id="PF20655"/>
    </source>
</evidence>
<keyword evidence="4" id="KW-0653">Protein transport</keyword>
<dbReference type="Pfam" id="PF04129">
    <property type="entry name" value="Vps52_CC"/>
    <property type="match status" value="1"/>
</dbReference>
<sequence length="803" mass="91386">MDTPEPPTDTTGQLPESPELATTTAVGADDGHGTPVQGISVARRNSQKRQSLTGLKFLNELLDDHDHEYVEYPLFLETEVFFLYPDDDSISPKIKQEPSVSPFFQDDLAFEQVGDRISEFQEDEFVKQALAKGMDLREYAHHIESELDIVGQDHEDDYVHQSQAFVDLHGQIKSCDEILETMENLLSIFQTDLGNISTEIQTLQTKSVSMSVQLKNRMAVENNLNELLEGILVTPQLIRKIYHGEVDETWLAALAELNCKMYHAKARQGRHIRALKEVGPELERLRIKTVEKVREFLLAKIKSFRTPNTNVQIMQHSVLLKYKELNQFVMERHSEVAAEIRQTYANTLRWYFSNQFETYATGLEKLQSVVGDRHEMLCADESARKGFFGTTKALHEKVNVFAAGSRLDTLKNQDAGLILIHVANEKNLKYPYEALFRSFNLALIDNASSEYLFLVEYFSKRTQPDIEGIRAVFSHIFEPTLKLGLANVKDYADSSFDAIGILLCLRINQQLAKELERRRIPMLDKYRDAIQMALWPRFQVVVDMHIESVRKAKTKIKPKNVHPHWIARRYGEFAGSLLLLNDELADVMPRLALLRLETSSLFDIMSKTFADTKSRLIFLINTFDLVLTLLADVRTPGVEVENEHWKQALHQTIALFVEEELKPYFGDLISFIRMVDIAGGVSKVQLDHFERTSYQFTNTWRQSLLAINTSVIQHFSSFKNGTLVLHQVLGQLIVYYTRFHALLDEKLKQLNSGGGPASGLGSAIAASSSNMAVATSTRGWSHQPVGVQTVMVEVKKFRSNFLP</sequence>
<feature type="compositionally biased region" description="Polar residues" evidence="6">
    <location>
        <begin position="8"/>
        <end position="25"/>
    </location>
</feature>
<reference evidence="9" key="1">
    <citation type="journal article" date="2020" name="Fungal Divers.">
        <title>Resolving the Mortierellaceae phylogeny through synthesis of multi-gene phylogenetics and phylogenomics.</title>
        <authorList>
            <person name="Vandepol N."/>
            <person name="Liber J."/>
            <person name="Desiro A."/>
            <person name="Na H."/>
            <person name="Kennedy M."/>
            <person name="Barry K."/>
            <person name="Grigoriev I.V."/>
            <person name="Miller A.N."/>
            <person name="O'Donnell K."/>
            <person name="Stajich J.E."/>
            <person name="Bonito G."/>
        </authorList>
    </citation>
    <scope>NUCLEOTIDE SEQUENCE</scope>
    <source>
        <strain evidence="9">KOD948</strain>
    </source>
</reference>
<dbReference type="InterPro" id="IPR007258">
    <property type="entry name" value="Vps52"/>
</dbReference>
<feature type="domain" description="Vps52 coiled-coil" evidence="7">
    <location>
        <begin position="157"/>
        <end position="329"/>
    </location>
</feature>
<dbReference type="GO" id="GO:0042147">
    <property type="term" value="P:retrograde transport, endosome to Golgi"/>
    <property type="evidence" value="ECO:0007669"/>
    <property type="project" value="TreeGrafter"/>
</dbReference>
<dbReference type="GO" id="GO:0005829">
    <property type="term" value="C:cytosol"/>
    <property type="evidence" value="ECO:0007669"/>
    <property type="project" value="GOC"/>
</dbReference>
<dbReference type="Pfam" id="PF20655">
    <property type="entry name" value="Vps52_C"/>
    <property type="match status" value="1"/>
</dbReference>
<dbReference type="PANTHER" id="PTHR14190:SF7">
    <property type="entry name" value="VACUOLAR PROTEIN SORTING-ASSOCIATED PROTEIN 52 HOMOLOG"/>
    <property type="match status" value="1"/>
</dbReference>
<dbReference type="AlphaFoldDB" id="A0A9P6QBH9"/>
<dbReference type="OrthoDB" id="19482at2759"/>
<comment type="caution">
    <text evidence="9">The sequence shown here is derived from an EMBL/GenBank/DDBJ whole genome shotgun (WGS) entry which is preliminary data.</text>
</comment>
<evidence type="ECO:0000256" key="1">
    <source>
        <dbReference type="ARBA" id="ARBA00004601"/>
    </source>
</evidence>
<evidence type="ECO:0000256" key="2">
    <source>
        <dbReference type="ARBA" id="ARBA00008180"/>
    </source>
</evidence>
<evidence type="ECO:0000259" key="7">
    <source>
        <dbReference type="Pfam" id="PF04129"/>
    </source>
</evidence>
<comment type="similarity">
    <text evidence="2">Belongs to the VPS52 family.</text>
</comment>
<dbReference type="Proteomes" id="UP000726737">
    <property type="component" value="Unassembled WGS sequence"/>
</dbReference>